<name>A0ABU6QTI9_9FABA</name>
<keyword evidence="3" id="KW-1185">Reference proteome</keyword>
<sequence length="136" mass="15219">MGDGHWSVVVWRMVKSACKNTLMAKGFDRQTPSQATQTQTTTTLCRSQQHHHPSPYWRDTQGQTSSWRFCSVREGVTTVFAYPSGASMEIHQTITCSAVIRNVHPCHEQGHAVGNCIHCMIGIDAFQEIPMKTQSV</sequence>
<evidence type="ECO:0000313" key="2">
    <source>
        <dbReference type="EMBL" id="MED6114690.1"/>
    </source>
</evidence>
<accession>A0ABU6QTI9</accession>
<evidence type="ECO:0000256" key="1">
    <source>
        <dbReference type="SAM" id="MobiDB-lite"/>
    </source>
</evidence>
<protein>
    <submittedName>
        <fullName evidence="2">Agglutinin-like protein 1</fullName>
        <ecNumber evidence="2">2.2.1.6</ecNumber>
    </submittedName>
</protein>
<keyword evidence="2" id="KW-0808">Transferase</keyword>
<dbReference type="Proteomes" id="UP001341840">
    <property type="component" value="Unassembled WGS sequence"/>
</dbReference>
<proteinExistence type="predicted"/>
<dbReference type="EMBL" id="JASCZI010001290">
    <property type="protein sequence ID" value="MED6114690.1"/>
    <property type="molecule type" value="Genomic_DNA"/>
</dbReference>
<comment type="caution">
    <text evidence="2">The sequence shown here is derived from an EMBL/GenBank/DDBJ whole genome shotgun (WGS) entry which is preliminary data.</text>
</comment>
<dbReference type="EC" id="2.2.1.6" evidence="2"/>
<evidence type="ECO:0000313" key="3">
    <source>
        <dbReference type="Proteomes" id="UP001341840"/>
    </source>
</evidence>
<reference evidence="2 3" key="1">
    <citation type="journal article" date="2023" name="Plants (Basel)">
        <title>Bridging the Gap: Combining Genomics and Transcriptomics Approaches to Understand Stylosanthes scabra, an Orphan Legume from the Brazilian Caatinga.</title>
        <authorList>
            <person name="Ferreira-Neto J.R.C."/>
            <person name="da Silva M.D."/>
            <person name="Binneck E."/>
            <person name="de Melo N.F."/>
            <person name="da Silva R.H."/>
            <person name="de Melo A.L.T.M."/>
            <person name="Pandolfi V."/>
            <person name="Bustamante F.O."/>
            <person name="Brasileiro-Vidal A.C."/>
            <person name="Benko-Iseppon A.M."/>
        </authorList>
    </citation>
    <scope>NUCLEOTIDE SEQUENCE [LARGE SCALE GENOMIC DNA]</scope>
    <source>
        <tissue evidence="2">Leaves</tissue>
    </source>
</reference>
<feature type="region of interest" description="Disordered" evidence="1">
    <location>
        <begin position="29"/>
        <end position="59"/>
    </location>
</feature>
<gene>
    <name evidence="2" type="primary">ALS1_2</name>
    <name evidence="2" type="ORF">PIB30_082863</name>
</gene>
<dbReference type="GO" id="GO:0003984">
    <property type="term" value="F:acetolactate synthase activity"/>
    <property type="evidence" value="ECO:0007669"/>
    <property type="project" value="UniProtKB-EC"/>
</dbReference>
<organism evidence="2 3">
    <name type="scientific">Stylosanthes scabra</name>
    <dbReference type="NCBI Taxonomy" id="79078"/>
    <lineage>
        <taxon>Eukaryota</taxon>
        <taxon>Viridiplantae</taxon>
        <taxon>Streptophyta</taxon>
        <taxon>Embryophyta</taxon>
        <taxon>Tracheophyta</taxon>
        <taxon>Spermatophyta</taxon>
        <taxon>Magnoliopsida</taxon>
        <taxon>eudicotyledons</taxon>
        <taxon>Gunneridae</taxon>
        <taxon>Pentapetalae</taxon>
        <taxon>rosids</taxon>
        <taxon>fabids</taxon>
        <taxon>Fabales</taxon>
        <taxon>Fabaceae</taxon>
        <taxon>Papilionoideae</taxon>
        <taxon>50 kb inversion clade</taxon>
        <taxon>dalbergioids sensu lato</taxon>
        <taxon>Dalbergieae</taxon>
        <taxon>Pterocarpus clade</taxon>
        <taxon>Stylosanthes</taxon>
    </lineage>
</organism>
<feature type="compositionally biased region" description="Low complexity" evidence="1">
    <location>
        <begin position="30"/>
        <end position="47"/>
    </location>
</feature>